<dbReference type="SUPFAM" id="SSF53098">
    <property type="entry name" value="Ribonuclease H-like"/>
    <property type="match status" value="1"/>
</dbReference>
<dbReference type="AlphaFoldDB" id="A0A409YYV3"/>
<dbReference type="GO" id="GO:0005634">
    <property type="term" value="C:nucleus"/>
    <property type="evidence" value="ECO:0007669"/>
    <property type="project" value="UniProtKB-SubCell"/>
</dbReference>
<evidence type="ECO:0008006" key="9">
    <source>
        <dbReference type="Google" id="ProtNLM"/>
    </source>
</evidence>
<dbReference type="EMBL" id="NHTK01000078">
    <property type="protein sequence ID" value="PPR08205.1"/>
    <property type="molecule type" value="Genomic_DNA"/>
</dbReference>
<dbReference type="InterPro" id="IPR052035">
    <property type="entry name" value="ZnF_BED_domain_contain"/>
</dbReference>
<dbReference type="GO" id="GO:0008270">
    <property type="term" value="F:zinc ion binding"/>
    <property type="evidence" value="ECO:0007669"/>
    <property type="project" value="UniProtKB-KW"/>
</dbReference>
<keyword evidence="3" id="KW-0863">Zinc-finger</keyword>
<dbReference type="PANTHER" id="PTHR46481:SF10">
    <property type="entry name" value="ZINC FINGER BED DOMAIN-CONTAINING PROTEIN 39"/>
    <property type="match status" value="1"/>
</dbReference>
<feature type="compositionally biased region" description="Polar residues" evidence="6">
    <location>
        <begin position="106"/>
        <end position="128"/>
    </location>
</feature>
<keyword evidence="5" id="KW-0539">Nucleus</keyword>
<evidence type="ECO:0000256" key="3">
    <source>
        <dbReference type="ARBA" id="ARBA00022771"/>
    </source>
</evidence>
<evidence type="ECO:0000256" key="4">
    <source>
        <dbReference type="ARBA" id="ARBA00022833"/>
    </source>
</evidence>
<comment type="caution">
    <text evidence="7">The sequence shown here is derived from an EMBL/GenBank/DDBJ whole genome shotgun (WGS) entry which is preliminary data.</text>
</comment>
<evidence type="ECO:0000313" key="7">
    <source>
        <dbReference type="EMBL" id="PPR08205.1"/>
    </source>
</evidence>
<proteinExistence type="predicted"/>
<feature type="region of interest" description="Disordered" evidence="6">
    <location>
        <begin position="76"/>
        <end position="194"/>
    </location>
</feature>
<dbReference type="InterPro" id="IPR012337">
    <property type="entry name" value="RNaseH-like_sf"/>
</dbReference>
<accession>A0A409YYV3</accession>
<dbReference type="Proteomes" id="UP000284842">
    <property type="component" value="Unassembled WGS sequence"/>
</dbReference>
<dbReference type="PANTHER" id="PTHR46481">
    <property type="entry name" value="ZINC FINGER BED DOMAIN-CONTAINING PROTEIN 4"/>
    <property type="match status" value="1"/>
</dbReference>
<keyword evidence="4" id="KW-0862">Zinc</keyword>
<gene>
    <name evidence="7" type="ORF">CVT24_001392</name>
</gene>
<evidence type="ECO:0000256" key="5">
    <source>
        <dbReference type="ARBA" id="ARBA00023242"/>
    </source>
</evidence>
<feature type="compositionally biased region" description="Low complexity" evidence="6">
    <location>
        <begin position="171"/>
        <end position="180"/>
    </location>
</feature>
<feature type="compositionally biased region" description="Low complexity" evidence="6">
    <location>
        <begin position="149"/>
        <end position="162"/>
    </location>
</feature>
<keyword evidence="8" id="KW-1185">Reference proteome</keyword>
<keyword evidence="2" id="KW-0479">Metal-binding</keyword>
<organism evidence="7 8">
    <name type="scientific">Panaeolus cyanescens</name>
    <dbReference type="NCBI Taxonomy" id="181874"/>
    <lineage>
        <taxon>Eukaryota</taxon>
        <taxon>Fungi</taxon>
        <taxon>Dikarya</taxon>
        <taxon>Basidiomycota</taxon>
        <taxon>Agaricomycotina</taxon>
        <taxon>Agaricomycetes</taxon>
        <taxon>Agaricomycetidae</taxon>
        <taxon>Agaricales</taxon>
        <taxon>Agaricineae</taxon>
        <taxon>Galeropsidaceae</taxon>
        <taxon>Panaeolus</taxon>
    </lineage>
</organism>
<dbReference type="OrthoDB" id="1607513at2759"/>
<sequence length="641" mass="71230">MDAGQTLSGSCTCQHVSVCRCGVHSRWYYAASAGPLPTTPSTPTTDARYSIHSHYTPYFQSHSQTPFIPHIQSLYQASHPSSPTPITIPHFQPTHTNPSHLPPNATPLSSTTPFINVTNTPTTTSAPQPSKRKRATNSTRAGQSKRARVSASQSTTSATTARPPINTATTVGVGPVVEPPISNQSNPPESTSTDPLWQEIHASLDPNAPGTVQKRNDYRARNVWFFMIPVESNIRPDNLPEAGPAARAAILVKPKSPYVRCRLCQSKWQVFKNGTGGVTSTLRAHLETHGDLYFDLVKHFSLRDLGGAVPDDNEPFSLDRWIELLLDWIIADDQSLNVIECPEFRRWALYGREGVTDKDLPHRTAITNLIHKMYTKEHEELKLELKQALSRISFTSDMWSDPLYASFLAVTCHFAVRNSAGHLEIANRLLAFRLVTGSHEGDNVGQVMYDIVKEADIHHKMGQWTLDNAGTCNTSMEKIKQCCDKDFIMFSADGNRIRCFAHIINIAAQTIVKEFKENPDQVISEDERLTMLDDVIADRKAYQEALLSDPPGKARKIVSECRSSGREVHGLGQPVRVTGTGIAGYGYGLGFPYPWAPKRAQKRPKRPRTGQVIAEILYPVYFSNNSPKTRPFWTFLGAFCA</sequence>
<feature type="compositionally biased region" description="Polar residues" evidence="6">
    <location>
        <begin position="181"/>
        <end position="194"/>
    </location>
</feature>
<evidence type="ECO:0000256" key="6">
    <source>
        <dbReference type="SAM" id="MobiDB-lite"/>
    </source>
</evidence>
<evidence type="ECO:0000256" key="2">
    <source>
        <dbReference type="ARBA" id="ARBA00022723"/>
    </source>
</evidence>
<reference evidence="7 8" key="1">
    <citation type="journal article" date="2018" name="Evol. Lett.">
        <title>Horizontal gene cluster transfer increased hallucinogenic mushroom diversity.</title>
        <authorList>
            <person name="Reynolds H.T."/>
            <person name="Vijayakumar V."/>
            <person name="Gluck-Thaler E."/>
            <person name="Korotkin H.B."/>
            <person name="Matheny P.B."/>
            <person name="Slot J.C."/>
        </authorList>
    </citation>
    <scope>NUCLEOTIDE SEQUENCE [LARGE SCALE GENOMIC DNA]</scope>
    <source>
        <strain evidence="7 8">2629</strain>
    </source>
</reference>
<evidence type="ECO:0000256" key="1">
    <source>
        <dbReference type="ARBA" id="ARBA00004123"/>
    </source>
</evidence>
<dbReference type="InParanoid" id="A0A409YYV3"/>
<feature type="compositionally biased region" description="Low complexity" evidence="6">
    <location>
        <begin position="78"/>
        <end position="90"/>
    </location>
</feature>
<evidence type="ECO:0000313" key="8">
    <source>
        <dbReference type="Proteomes" id="UP000284842"/>
    </source>
</evidence>
<name>A0A409YYV3_9AGAR</name>
<protein>
    <recommendedName>
        <fullName evidence="9">BED-type domain-containing protein</fullName>
    </recommendedName>
</protein>
<comment type="subcellular location">
    <subcellularLocation>
        <location evidence="1">Nucleus</location>
    </subcellularLocation>
</comment>